<feature type="region of interest" description="Disordered" evidence="1">
    <location>
        <begin position="29"/>
        <end position="60"/>
    </location>
</feature>
<accession>A0A524RLZ6</accession>
<dbReference type="Pfam" id="PF01464">
    <property type="entry name" value="SLT"/>
    <property type="match status" value="1"/>
</dbReference>
<evidence type="ECO:0000313" key="4">
    <source>
        <dbReference type="EMBL" id="TGG91062.1"/>
    </source>
</evidence>
<dbReference type="AlphaFoldDB" id="A0A524RLZ6"/>
<keyword evidence="2" id="KW-0732">Signal</keyword>
<dbReference type="EMBL" id="SRMO01000084">
    <property type="protein sequence ID" value="TGG91062.1"/>
    <property type="molecule type" value="Genomic_DNA"/>
</dbReference>
<protein>
    <submittedName>
        <fullName evidence="4">Lytic transglycosylase domain-containing protein</fullName>
    </submittedName>
</protein>
<gene>
    <name evidence="4" type="ORF">ERJ67_10020</name>
</gene>
<sequence>MKRTNIVLLICLSAAVAGVSTASLQQRQGVAVHHSPEPGVPPQQASLPPANPAGRRYPAVPRDPAATARLLEAVEGRLRDPTTAADALPDLGHQQQVIYRVLSQAAERSDAVRAHLSRPWQAVFDHHIGARRELLAMHRGGPGLTSIPPWRIIEPEQAPQLLAHYRKAESATGIPWQVLAGVNLVETGMGRIDGLSVSGARGPMQFLPTTWAERGIGAGSIDDPHDAIQAAARYLVRRGGLLDIRKGLWGYNNSDNYGRAVLHYAALLEQDPRAFQGLYHWEIHVRTEAGDLWLPVGFETQQPLPVSTYLQQAPWSAPPP</sequence>
<organism evidence="4 5">
    <name type="scientific">Aphanocapsa feldmannii 277cV</name>
    <dbReference type="NCBI Taxonomy" id="2507553"/>
    <lineage>
        <taxon>Bacteria</taxon>
        <taxon>Bacillati</taxon>
        <taxon>Cyanobacteriota</taxon>
        <taxon>Cyanophyceae</taxon>
        <taxon>Oscillatoriophycideae</taxon>
        <taxon>Chroococcales</taxon>
        <taxon>Microcystaceae</taxon>
        <taxon>Aphanocapsa</taxon>
    </lineage>
</organism>
<name>A0A524RLZ6_9CHRO</name>
<comment type="caution">
    <text evidence="4">The sequence shown here is derived from an EMBL/GenBank/DDBJ whole genome shotgun (WGS) entry which is preliminary data.</text>
</comment>
<feature type="signal peptide" evidence="2">
    <location>
        <begin position="1"/>
        <end position="22"/>
    </location>
</feature>
<feature type="chain" id="PRO_5021852141" evidence="2">
    <location>
        <begin position="23"/>
        <end position="320"/>
    </location>
</feature>
<dbReference type="Proteomes" id="UP000317990">
    <property type="component" value="Unassembled WGS sequence"/>
</dbReference>
<dbReference type="CDD" id="cd13399">
    <property type="entry name" value="Slt35-like"/>
    <property type="match status" value="1"/>
</dbReference>
<dbReference type="SUPFAM" id="SSF53955">
    <property type="entry name" value="Lysozyme-like"/>
    <property type="match status" value="1"/>
</dbReference>
<evidence type="ECO:0000313" key="5">
    <source>
        <dbReference type="Proteomes" id="UP000317990"/>
    </source>
</evidence>
<evidence type="ECO:0000256" key="2">
    <source>
        <dbReference type="SAM" id="SignalP"/>
    </source>
</evidence>
<evidence type="ECO:0000259" key="3">
    <source>
        <dbReference type="Pfam" id="PF01464"/>
    </source>
</evidence>
<dbReference type="InterPro" id="IPR008258">
    <property type="entry name" value="Transglycosylase_SLT_dom_1"/>
</dbReference>
<feature type="domain" description="Transglycosylase SLT" evidence="3">
    <location>
        <begin position="166"/>
        <end position="253"/>
    </location>
</feature>
<proteinExistence type="predicted"/>
<dbReference type="InterPro" id="IPR023346">
    <property type="entry name" value="Lysozyme-like_dom_sf"/>
</dbReference>
<dbReference type="Gene3D" id="1.10.530.10">
    <property type="match status" value="1"/>
</dbReference>
<reference evidence="4 5" key="1">
    <citation type="journal article" date="2019" name="mSystems">
        <title>Life at home and on the roam: Genomic adaptions reflect the dual lifestyle of an intracellular, facultative symbiont.</title>
        <authorList>
            <person name="Burgsdorf I."/>
        </authorList>
    </citation>
    <scope>NUCLEOTIDE SEQUENCE [LARGE SCALE GENOMIC DNA]</scope>
    <source>
        <strain evidence="4">277cV</strain>
    </source>
</reference>
<evidence type="ECO:0000256" key="1">
    <source>
        <dbReference type="SAM" id="MobiDB-lite"/>
    </source>
</evidence>